<dbReference type="EMBL" id="UZAN01074210">
    <property type="protein sequence ID" value="VDP95489.1"/>
    <property type="molecule type" value="Genomic_DNA"/>
</dbReference>
<evidence type="ECO:0000313" key="3">
    <source>
        <dbReference type="WBParaSite" id="ECPE_0001810301-mRNA-1"/>
    </source>
</evidence>
<dbReference type="PANTHER" id="PTHR38681:SF1">
    <property type="entry name" value="RETROVIRUS-RELATED POL POLYPROTEIN FROM TRANSPOSON 412-LIKE PROTEIN"/>
    <property type="match status" value="1"/>
</dbReference>
<dbReference type="AlphaFoldDB" id="A0A183BFR9"/>
<proteinExistence type="predicted"/>
<evidence type="ECO:0000313" key="1">
    <source>
        <dbReference type="EMBL" id="VDP95489.1"/>
    </source>
</evidence>
<gene>
    <name evidence="1" type="ORF">ECPE_LOCUS18055</name>
</gene>
<keyword evidence="2" id="KW-1185">Reference proteome</keyword>
<dbReference type="OrthoDB" id="6431029at2759"/>
<dbReference type="WBParaSite" id="ECPE_0001810301-mRNA-1">
    <property type="protein sequence ID" value="ECPE_0001810301-mRNA-1"/>
    <property type="gene ID" value="ECPE_0001810301"/>
</dbReference>
<dbReference type="Proteomes" id="UP000272942">
    <property type="component" value="Unassembled WGS sequence"/>
</dbReference>
<sequence>MDSIGIQDYVQHLSTLMQSLSPAQTQRQQRKVFIPTELLICSHVIIRIDAVRKPLIQPYEGPFGVISFHEKFFKVDRHCCVDAINIERLRAAYVVDGVVHASSRPDLIPTRPMIEAPTSELSSQIAVPATISNEATASRSNHQCTDTISDQDET</sequence>
<reference evidence="3" key="1">
    <citation type="submission" date="2016-06" db="UniProtKB">
        <authorList>
            <consortium name="WormBaseParasite"/>
        </authorList>
    </citation>
    <scope>IDENTIFICATION</scope>
</reference>
<reference evidence="1 2" key="2">
    <citation type="submission" date="2018-11" db="EMBL/GenBank/DDBJ databases">
        <authorList>
            <consortium name="Pathogen Informatics"/>
        </authorList>
    </citation>
    <scope>NUCLEOTIDE SEQUENCE [LARGE SCALE GENOMIC DNA]</scope>
    <source>
        <strain evidence="1 2">Egypt</strain>
    </source>
</reference>
<name>A0A183BFR9_9TREM</name>
<dbReference type="PANTHER" id="PTHR38681">
    <property type="entry name" value="RETROVIRUS-RELATED POL POLYPROTEIN FROM TRANSPOSON 412-LIKE PROTEIN-RELATED"/>
    <property type="match status" value="1"/>
</dbReference>
<accession>A0A183BFR9</accession>
<evidence type="ECO:0000313" key="2">
    <source>
        <dbReference type="Proteomes" id="UP000272942"/>
    </source>
</evidence>
<protein>
    <submittedName>
        <fullName evidence="1 3">Uncharacterized protein</fullName>
    </submittedName>
</protein>
<organism evidence="3">
    <name type="scientific">Echinostoma caproni</name>
    <dbReference type="NCBI Taxonomy" id="27848"/>
    <lineage>
        <taxon>Eukaryota</taxon>
        <taxon>Metazoa</taxon>
        <taxon>Spiralia</taxon>
        <taxon>Lophotrochozoa</taxon>
        <taxon>Platyhelminthes</taxon>
        <taxon>Trematoda</taxon>
        <taxon>Digenea</taxon>
        <taxon>Plagiorchiida</taxon>
        <taxon>Echinostomata</taxon>
        <taxon>Echinostomatoidea</taxon>
        <taxon>Echinostomatidae</taxon>
        <taxon>Echinostoma</taxon>
    </lineage>
</organism>